<evidence type="ECO:0000256" key="1">
    <source>
        <dbReference type="ARBA" id="ARBA00004141"/>
    </source>
</evidence>
<feature type="signal peptide" evidence="6">
    <location>
        <begin position="1"/>
        <end position="18"/>
    </location>
</feature>
<feature type="transmembrane region" description="Helical" evidence="5">
    <location>
        <begin position="30"/>
        <end position="51"/>
    </location>
</feature>
<evidence type="ECO:0008006" key="9">
    <source>
        <dbReference type="Google" id="ProtNLM"/>
    </source>
</evidence>
<evidence type="ECO:0000256" key="3">
    <source>
        <dbReference type="ARBA" id="ARBA00022989"/>
    </source>
</evidence>
<proteinExistence type="predicted"/>
<reference evidence="7" key="1">
    <citation type="submission" date="2022-07" db="EMBL/GenBank/DDBJ databases">
        <title>Genome analysis of Parmales, a sister group of diatoms, reveals the evolutionary specialization of diatoms from phago-mixotrophs to photoautotrophs.</title>
        <authorList>
            <person name="Ban H."/>
            <person name="Sato S."/>
            <person name="Yoshikawa S."/>
            <person name="Kazumasa Y."/>
            <person name="Nakamura Y."/>
            <person name="Ichinomiya M."/>
            <person name="Saitoh K."/>
            <person name="Sato N."/>
            <person name="Blanc-Mathieu R."/>
            <person name="Endo H."/>
            <person name="Kuwata A."/>
            <person name="Ogata H."/>
        </authorList>
    </citation>
    <scope>NUCLEOTIDE SEQUENCE</scope>
</reference>
<dbReference type="Proteomes" id="UP001165082">
    <property type="component" value="Unassembled WGS sequence"/>
</dbReference>
<keyword evidence="3 5" id="KW-1133">Transmembrane helix</keyword>
<keyword evidence="6" id="KW-0732">Signal</keyword>
<keyword evidence="4 5" id="KW-0472">Membrane</keyword>
<dbReference type="OrthoDB" id="192434at2759"/>
<keyword evidence="2 5" id="KW-0812">Transmembrane</keyword>
<feature type="chain" id="PRO_5040799660" description="Tetraspanin" evidence="6">
    <location>
        <begin position="19"/>
        <end position="194"/>
    </location>
</feature>
<dbReference type="GO" id="GO:0016020">
    <property type="term" value="C:membrane"/>
    <property type="evidence" value="ECO:0007669"/>
    <property type="project" value="UniProtKB-SubCell"/>
</dbReference>
<feature type="transmembrane region" description="Helical" evidence="5">
    <location>
        <begin position="141"/>
        <end position="160"/>
    </location>
</feature>
<keyword evidence="8" id="KW-1185">Reference proteome</keyword>
<evidence type="ECO:0000313" key="8">
    <source>
        <dbReference type="Proteomes" id="UP001165082"/>
    </source>
</evidence>
<protein>
    <recommendedName>
        <fullName evidence="9">Tetraspanin</fullName>
    </recommendedName>
</protein>
<evidence type="ECO:0000256" key="5">
    <source>
        <dbReference type="SAM" id="Phobius"/>
    </source>
</evidence>
<evidence type="ECO:0000256" key="6">
    <source>
        <dbReference type="SAM" id="SignalP"/>
    </source>
</evidence>
<comment type="subcellular location">
    <subcellularLocation>
        <location evidence="1">Membrane</location>
        <topology evidence="1">Multi-pass membrane protein</topology>
    </subcellularLocation>
</comment>
<accession>A0A9W7E704</accession>
<dbReference type="EMBL" id="BRXZ01001307">
    <property type="protein sequence ID" value="GMH67878.1"/>
    <property type="molecule type" value="Genomic_DNA"/>
</dbReference>
<comment type="caution">
    <text evidence="7">The sequence shown here is derived from an EMBL/GenBank/DDBJ whole genome shotgun (WGS) entry which is preliminary data.</text>
</comment>
<sequence>MATMIMGVLLVLAAGLGGWGTKSRSKRTLIFWCLIIICVTIAEIIIAAVMIRALSIDTFDYYTETTFLANWKSLVKSAETDTEDLEWIQGIQTEGTCCGWLDVSDVEENPTYLECDSSYTTTCSVFFKDAITSHFGSLQGIALAISILQLIFIVTVVTFICRFKEFYKGENIDFGDYKHIPYGSKAKSIDDLIA</sequence>
<evidence type="ECO:0000256" key="4">
    <source>
        <dbReference type="ARBA" id="ARBA00023136"/>
    </source>
</evidence>
<evidence type="ECO:0000313" key="7">
    <source>
        <dbReference type="EMBL" id="GMH67878.1"/>
    </source>
</evidence>
<evidence type="ECO:0000256" key="2">
    <source>
        <dbReference type="ARBA" id="ARBA00022692"/>
    </source>
</evidence>
<gene>
    <name evidence="7" type="ORF">TrRE_jg8188</name>
</gene>
<dbReference type="Pfam" id="PF00335">
    <property type="entry name" value="Tetraspanin"/>
    <property type="match status" value="1"/>
</dbReference>
<dbReference type="InterPro" id="IPR018499">
    <property type="entry name" value="Tetraspanin/Peripherin"/>
</dbReference>
<dbReference type="AlphaFoldDB" id="A0A9W7E704"/>
<organism evidence="7 8">
    <name type="scientific">Triparma retinervis</name>
    <dbReference type="NCBI Taxonomy" id="2557542"/>
    <lineage>
        <taxon>Eukaryota</taxon>
        <taxon>Sar</taxon>
        <taxon>Stramenopiles</taxon>
        <taxon>Ochrophyta</taxon>
        <taxon>Bolidophyceae</taxon>
        <taxon>Parmales</taxon>
        <taxon>Triparmaceae</taxon>
        <taxon>Triparma</taxon>
    </lineage>
</organism>
<name>A0A9W7E704_9STRA</name>